<evidence type="ECO:0000313" key="2">
    <source>
        <dbReference type="Proteomes" id="UP000002281"/>
    </source>
</evidence>
<dbReference type="InParanoid" id="F6YA13"/>
<name>F6YA13_HORSE</name>
<dbReference type="FunCoup" id="F6YA13">
    <property type="interactions" value="883"/>
</dbReference>
<sequence>MSCARAAAARSLWRLCTGARQLLSAYGRRIGVRFCSSRMTLDNINWAAVDRIIRVDHAGEYGANRIYAGQMAVLGRTSVGPVIQARAPRCSGRRARWPARWLWKSPSHITTTTRSGR</sequence>
<dbReference type="PANTHER" id="PTHR11237:SF4">
    <property type="entry name" value="5-DEMETHOXYUBIQUINONE HYDROXYLASE, MITOCHONDRIAL"/>
    <property type="match status" value="1"/>
</dbReference>
<dbReference type="GeneTree" id="ENSGT00390000014520"/>
<evidence type="ECO:0000313" key="3">
    <source>
        <dbReference type="VGNC" id="VGNC:16786"/>
    </source>
</evidence>
<dbReference type="STRING" id="9796.ENSECAP00000019486"/>
<gene>
    <name evidence="3" type="primary">COQ7</name>
</gene>
<organism evidence="1 2">
    <name type="scientific">Equus caballus</name>
    <name type="common">Horse</name>
    <dbReference type="NCBI Taxonomy" id="9796"/>
    <lineage>
        <taxon>Eukaryota</taxon>
        <taxon>Metazoa</taxon>
        <taxon>Chordata</taxon>
        <taxon>Craniata</taxon>
        <taxon>Vertebrata</taxon>
        <taxon>Euteleostomi</taxon>
        <taxon>Mammalia</taxon>
        <taxon>Eutheria</taxon>
        <taxon>Laurasiatheria</taxon>
        <taxon>Perissodactyla</taxon>
        <taxon>Equidae</taxon>
        <taxon>Equus</taxon>
    </lineage>
</organism>
<dbReference type="HOGENOM" id="CLU_071892_2_0_1"/>
<dbReference type="PANTHER" id="PTHR11237">
    <property type="entry name" value="COENZYME Q10 BIOSYNTHESIS PROTEIN 7"/>
    <property type="match status" value="1"/>
</dbReference>
<dbReference type="Pfam" id="PF03232">
    <property type="entry name" value="COQ7"/>
    <property type="match status" value="1"/>
</dbReference>
<dbReference type="VGNC" id="VGNC:16786">
    <property type="gene designation" value="COQ7"/>
</dbReference>
<dbReference type="AlphaFoldDB" id="F6YA13"/>
<accession>F6YA13</accession>
<reference evidence="1" key="3">
    <citation type="submission" date="2025-09" db="UniProtKB">
        <authorList>
            <consortium name="Ensembl"/>
        </authorList>
    </citation>
    <scope>IDENTIFICATION</scope>
    <source>
        <strain evidence="1">Thoroughbred</strain>
    </source>
</reference>
<dbReference type="GO" id="GO:0004497">
    <property type="term" value="F:monooxygenase activity"/>
    <property type="evidence" value="ECO:0007669"/>
    <property type="project" value="InterPro"/>
</dbReference>
<dbReference type="Ensembl" id="ENSECAT00000023522.4">
    <property type="protein sequence ID" value="ENSECAP00000019486.4"/>
    <property type="gene ID" value="ENSECAG00000021990.4"/>
</dbReference>
<dbReference type="InterPro" id="IPR011566">
    <property type="entry name" value="Ubq_synth_Coq7"/>
</dbReference>
<reference evidence="1 2" key="1">
    <citation type="journal article" date="2009" name="Science">
        <title>Genome sequence, comparative analysis, and population genetics of the domestic horse.</title>
        <authorList>
            <consortium name="Broad Institute Genome Sequencing Platform"/>
            <consortium name="Broad Institute Whole Genome Assembly Team"/>
            <person name="Wade C.M."/>
            <person name="Giulotto E."/>
            <person name="Sigurdsson S."/>
            <person name="Zoli M."/>
            <person name="Gnerre S."/>
            <person name="Imsland F."/>
            <person name="Lear T.L."/>
            <person name="Adelson D.L."/>
            <person name="Bailey E."/>
            <person name="Bellone R.R."/>
            <person name="Bloecker H."/>
            <person name="Distl O."/>
            <person name="Edgar R.C."/>
            <person name="Garber M."/>
            <person name="Leeb T."/>
            <person name="Mauceli E."/>
            <person name="MacLeod J.N."/>
            <person name="Penedo M.C.T."/>
            <person name="Raison J.M."/>
            <person name="Sharpe T."/>
            <person name="Vogel J."/>
            <person name="Andersson L."/>
            <person name="Antczak D.F."/>
            <person name="Biagi T."/>
            <person name="Binns M.M."/>
            <person name="Chowdhary B.P."/>
            <person name="Coleman S.J."/>
            <person name="Della Valle G."/>
            <person name="Fryc S."/>
            <person name="Guerin G."/>
            <person name="Hasegawa T."/>
            <person name="Hill E.W."/>
            <person name="Jurka J."/>
            <person name="Kiialainen A."/>
            <person name="Lindgren G."/>
            <person name="Liu J."/>
            <person name="Magnani E."/>
            <person name="Mickelson J.R."/>
            <person name="Murray J."/>
            <person name="Nergadze S.G."/>
            <person name="Onofrio R."/>
            <person name="Pedroni S."/>
            <person name="Piras M.F."/>
            <person name="Raudsepp T."/>
            <person name="Rocchi M."/>
            <person name="Roeed K.H."/>
            <person name="Ryder O.A."/>
            <person name="Searle S."/>
            <person name="Skow L."/>
            <person name="Swinburne J.E."/>
            <person name="Syvaenen A.C."/>
            <person name="Tozaki T."/>
            <person name="Valberg S.J."/>
            <person name="Vaudin M."/>
            <person name="White J.R."/>
            <person name="Zody M.C."/>
            <person name="Lander E.S."/>
            <person name="Lindblad-Toh K."/>
        </authorList>
    </citation>
    <scope>NUCLEOTIDE SEQUENCE [LARGE SCALE GENOMIC DNA]</scope>
    <source>
        <strain evidence="1 2">Thoroughbred</strain>
    </source>
</reference>
<protein>
    <submittedName>
        <fullName evidence="1">Coenzyme Q7, hydroxylase</fullName>
    </submittedName>
</protein>
<dbReference type="UniPathway" id="UPA00232"/>
<dbReference type="PaxDb" id="9796-ENSECAP00000019486"/>
<dbReference type="Bgee" id="ENSECAG00000021990">
    <property type="expression patterns" value="Expressed in triceps brachii and 23 other cell types or tissues"/>
</dbReference>
<dbReference type="GO" id="GO:0006744">
    <property type="term" value="P:ubiquinone biosynthetic process"/>
    <property type="evidence" value="ECO:0007669"/>
    <property type="project" value="UniProtKB-UniPathway"/>
</dbReference>
<dbReference type="Proteomes" id="UP000002281">
    <property type="component" value="Chromosome 13"/>
</dbReference>
<proteinExistence type="predicted"/>
<reference evidence="1" key="2">
    <citation type="submission" date="2025-08" db="UniProtKB">
        <authorList>
            <consortium name="Ensembl"/>
        </authorList>
    </citation>
    <scope>IDENTIFICATION</scope>
    <source>
        <strain evidence="1">Thoroughbred</strain>
    </source>
</reference>
<evidence type="ECO:0000313" key="1">
    <source>
        <dbReference type="Ensembl" id="ENSECAP00000019486.4"/>
    </source>
</evidence>
<keyword evidence="2" id="KW-1185">Reference proteome</keyword>